<evidence type="ECO:0000313" key="8">
    <source>
        <dbReference type="Proteomes" id="UP001205843"/>
    </source>
</evidence>
<dbReference type="GO" id="GO:0015141">
    <property type="term" value="F:succinate transmembrane transporter activity"/>
    <property type="evidence" value="ECO:0007669"/>
    <property type="project" value="UniProtKB-ARBA"/>
</dbReference>
<dbReference type="AlphaFoldDB" id="A0AAE3KBT7"/>
<feature type="transmembrane region" description="Helical" evidence="6">
    <location>
        <begin position="122"/>
        <end position="155"/>
    </location>
</feature>
<comment type="subcellular location">
    <subcellularLocation>
        <location evidence="1">Membrane</location>
        <topology evidence="1">Multi-pass membrane protein</topology>
    </subcellularLocation>
</comment>
<keyword evidence="4 6" id="KW-1133">Transmembrane helix</keyword>
<feature type="transmembrane region" description="Helical" evidence="6">
    <location>
        <begin position="9"/>
        <end position="28"/>
    </location>
</feature>
<feature type="transmembrane region" description="Helical" evidence="6">
    <location>
        <begin position="84"/>
        <end position="102"/>
    </location>
</feature>
<dbReference type="PANTHER" id="PTHR10283:SF82">
    <property type="entry name" value="SOLUTE CARRIER FAMILY 13 MEMBER 2"/>
    <property type="match status" value="1"/>
</dbReference>
<feature type="transmembrane region" description="Helical" evidence="6">
    <location>
        <begin position="455"/>
        <end position="475"/>
    </location>
</feature>
<feature type="transmembrane region" description="Helical" evidence="6">
    <location>
        <begin position="34"/>
        <end position="64"/>
    </location>
</feature>
<keyword evidence="5 6" id="KW-0472">Membrane</keyword>
<keyword evidence="8" id="KW-1185">Reference proteome</keyword>
<feature type="transmembrane region" description="Helical" evidence="6">
    <location>
        <begin position="368"/>
        <end position="386"/>
    </location>
</feature>
<dbReference type="EMBL" id="JALJXV010000002">
    <property type="protein sequence ID" value="MCP1674058.1"/>
    <property type="molecule type" value="Genomic_DNA"/>
</dbReference>
<dbReference type="PROSITE" id="PS01271">
    <property type="entry name" value="NA_SULFATE"/>
    <property type="match status" value="1"/>
</dbReference>
<gene>
    <name evidence="7" type="ORF">J2T57_001157</name>
</gene>
<feature type="transmembrane region" description="Helical" evidence="6">
    <location>
        <begin position="335"/>
        <end position="356"/>
    </location>
</feature>
<feature type="transmembrane region" description="Helical" evidence="6">
    <location>
        <begin position="215"/>
        <end position="239"/>
    </location>
</feature>
<proteinExistence type="predicted"/>
<dbReference type="GO" id="GO:0005886">
    <property type="term" value="C:plasma membrane"/>
    <property type="evidence" value="ECO:0007669"/>
    <property type="project" value="TreeGrafter"/>
</dbReference>
<dbReference type="RefSeq" id="WP_253475577.1">
    <property type="nucleotide sequence ID" value="NZ_JALJXV010000002.1"/>
</dbReference>
<feature type="transmembrane region" description="Helical" evidence="6">
    <location>
        <begin position="273"/>
        <end position="290"/>
    </location>
</feature>
<organism evidence="7 8">
    <name type="scientific">Natronocella acetinitrilica</name>
    <dbReference type="NCBI Taxonomy" id="414046"/>
    <lineage>
        <taxon>Bacteria</taxon>
        <taxon>Pseudomonadati</taxon>
        <taxon>Pseudomonadota</taxon>
        <taxon>Gammaproteobacteria</taxon>
        <taxon>Chromatiales</taxon>
        <taxon>Ectothiorhodospiraceae</taxon>
        <taxon>Natronocella</taxon>
    </lineage>
</organism>
<dbReference type="InterPro" id="IPR031312">
    <property type="entry name" value="Na/sul_symport_CS"/>
</dbReference>
<keyword evidence="3 6" id="KW-0812">Transmembrane</keyword>
<accession>A0AAE3KBT7</accession>
<evidence type="ECO:0000256" key="1">
    <source>
        <dbReference type="ARBA" id="ARBA00004141"/>
    </source>
</evidence>
<dbReference type="Pfam" id="PF00939">
    <property type="entry name" value="Na_sulph_symp"/>
    <property type="match status" value="1"/>
</dbReference>
<keyword evidence="2" id="KW-0813">Transport</keyword>
<dbReference type="NCBIfam" id="TIGR00785">
    <property type="entry name" value="dass"/>
    <property type="match status" value="1"/>
</dbReference>
<comment type="caution">
    <text evidence="7">The sequence shown here is derived from an EMBL/GenBank/DDBJ whole genome shotgun (WGS) entry which is preliminary data.</text>
</comment>
<feature type="transmembrane region" description="Helical" evidence="6">
    <location>
        <begin position="167"/>
        <end position="195"/>
    </location>
</feature>
<evidence type="ECO:0000256" key="2">
    <source>
        <dbReference type="ARBA" id="ARBA00022448"/>
    </source>
</evidence>
<dbReference type="Proteomes" id="UP001205843">
    <property type="component" value="Unassembled WGS sequence"/>
</dbReference>
<feature type="transmembrane region" description="Helical" evidence="6">
    <location>
        <begin position="393"/>
        <end position="412"/>
    </location>
</feature>
<evidence type="ECO:0000256" key="5">
    <source>
        <dbReference type="ARBA" id="ARBA00023136"/>
    </source>
</evidence>
<feature type="transmembrane region" description="Helical" evidence="6">
    <location>
        <begin position="418"/>
        <end position="443"/>
    </location>
</feature>
<evidence type="ECO:0000256" key="4">
    <source>
        <dbReference type="ARBA" id="ARBA00022989"/>
    </source>
</evidence>
<dbReference type="PANTHER" id="PTHR10283">
    <property type="entry name" value="SOLUTE CARRIER FAMILY 13 MEMBER"/>
    <property type="match status" value="1"/>
</dbReference>
<dbReference type="CDD" id="cd01115">
    <property type="entry name" value="SLC13_permease"/>
    <property type="match status" value="1"/>
</dbReference>
<reference evidence="7" key="1">
    <citation type="submission" date="2022-03" db="EMBL/GenBank/DDBJ databases">
        <title>Genomic Encyclopedia of Type Strains, Phase III (KMG-III): the genomes of soil and plant-associated and newly described type strains.</title>
        <authorList>
            <person name="Whitman W."/>
        </authorList>
    </citation>
    <scope>NUCLEOTIDE SEQUENCE</scope>
    <source>
        <strain evidence="7">ANL 6-2</strain>
    </source>
</reference>
<name>A0AAE3KBT7_9GAMM</name>
<evidence type="ECO:0000256" key="3">
    <source>
        <dbReference type="ARBA" id="ARBA00022692"/>
    </source>
</evidence>
<evidence type="ECO:0000313" key="7">
    <source>
        <dbReference type="EMBL" id="MCP1674058.1"/>
    </source>
</evidence>
<dbReference type="InterPro" id="IPR001898">
    <property type="entry name" value="SLC13A/DASS"/>
</dbReference>
<feature type="transmembrane region" description="Helical" evidence="6">
    <location>
        <begin position="296"/>
        <end position="314"/>
    </location>
</feature>
<evidence type="ECO:0000256" key="6">
    <source>
        <dbReference type="SAM" id="Phobius"/>
    </source>
</evidence>
<protein>
    <submittedName>
        <fullName evidence="7">Sodium-dependent dicarboxylate transporter 2/3/5</fullName>
    </submittedName>
</protein>
<sequence>MQLSRQRLGLYLGPVVLVIGWLIGPLWGLSEAQWAVALVAALMATWWISEALPLAATALVPIVLFPAFDVMAPGNVTRAFGNDLIFLFLGGFFIAVTMQRWNLHRRIALHTIRLVGLDPRRMILGFMVATAFLSMWISNTATAMMMLPIALAVLQQSREEADKTGEALAAGFGVTLMLGIAYGASIGGVATLIGTPPNAVLAGMANELYGIDIGFAQWMAFGLPFSVIMLGIAWVYLVFGRHGRGMSKLPGGHDLIARELQEIGTIGRAEQRVLIVFVCVALAWITRGFLPEGMLNQINDSSIGIAGALALFLLPSGEKSGERLLDWETAVKIPWDIVLLFGGGFALAAGFTETGLSEAMANGMEGLAGAPVILMIAACVALVVFLTEVTSNTATATLFVPLMGALAVATGFHPLSLMAAVAVAASCAFMLPVATPPNAVVFGSRAITVPQMARAGFALNIVTILLTTAFIYWLLPVVMGISLQP</sequence>